<evidence type="ECO:0000313" key="2">
    <source>
        <dbReference type="Proteomes" id="UP000091926"/>
    </source>
</evidence>
<dbReference type="EMBL" id="CP016172">
    <property type="protein sequence ID" value="ANN79407.1"/>
    <property type="molecule type" value="Genomic_DNA"/>
</dbReference>
<dbReference type="STRING" id="463014.BAU07_21815"/>
<organism evidence="1 2">
    <name type="scientific">Bordetella flabilis</name>
    <dbReference type="NCBI Taxonomy" id="463014"/>
    <lineage>
        <taxon>Bacteria</taxon>
        <taxon>Pseudomonadati</taxon>
        <taxon>Pseudomonadota</taxon>
        <taxon>Betaproteobacteria</taxon>
        <taxon>Burkholderiales</taxon>
        <taxon>Alcaligenaceae</taxon>
        <taxon>Bordetella</taxon>
    </lineage>
</organism>
<proteinExistence type="predicted"/>
<dbReference type="RefSeq" id="WP_066662420.1">
    <property type="nucleotide sequence ID" value="NZ_CBCSCL010000007.1"/>
</dbReference>
<dbReference type="AlphaFoldDB" id="A0A193GH66"/>
<dbReference type="OrthoDB" id="5416084at2"/>
<dbReference type="SUPFAM" id="SSF144059">
    <property type="entry name" value="ImpE-like"/>
    <property type="match status" value="1"/>
</dbReference>
<dbReference type="Proteomes" id="UP000091926">
    <property type="component" value="Chromosome"/>
</dbReference>
<evidence type="ECO:0000313" key="1">
    <source>
        <dbReference type="EMBL" id="ANN79407.1"/>
    </source>
</evidence>
<dbReference type="PIRSF" id="PIRSF029288">
    <property type="entry name" value="SciE_ImpE"/>
    <property type="match status" value="1"/>
</dbReference>
<dbReference type="InterPro" id="IPR009211">
    <property type="entry name" value="TagJ"/>
</dbReference>
<dbReference type="KEGG" id="bfz:BAU07_21815"/>
<accession>A0A193GH66</accession>
<dbReference type="Gene3D" id="1.25.40.10">
    <property type="entry name" value="Tetratricopeptide repeat domain"/>
    <property type="match status" value="1"/>
</dbReference>
<dbReference type="Pfam" id="PF07024">
    <property type="entry name" value="ImpE"/>
    <property type="match status" value="1"/>
</dbReference>
<keyword evidence="2" id="KW-1185">Reference proteome</keyword>
<gene>
    <name evidence="1" type="ORF">BAU07_21815</name>
</gene>
<protein>
    <submittedName>
        <fullName evidence="1">ImpE family protein</fullName>
    </submittedName>
</protein>
<sequence length="272" mass="29681">MPRTAVTLQEGSLSGHRDTVAAQIRRHPGDADLRAQLFQLLAADAEWERAGEQLRLCAELNPQAAPMALMYDRAMGAERRREAVLAGDMAEPFFPGPRPPWADMLLQALRQDATAPAESAALRAAALEEADAKAGVLHTGTSPAPQAFQWIGDGDSRLGPVFEFIAGEHYAWLPFSYVRAARLLPPEGLCDLLWAQAEITLADGRVLHGLIPARYPAGRGQRFADQADSVKLGRVTEWVPLHGDSYAGVGQKTWITDQGEHPLLDTRVLEHD</sequence>
<reference evidence="1 2" key="1">
    <citation type="submission" date="2016-06" db="EMBL/GenBank/DDBJ databases">
        <title>Complete genome sequences of Bordetella bronchialis and Bordetella flabilis.</title>
        <authorList>
            <person name="LiPuma J.J."/>
            <person name="Spilker T."/>
        </authorList>
    </citation>
    <scope>NUCLEOTIDE SEQUENCE [LARGE SCALE GENOMIC DNA]</scope>
    <source>
        <strain evidence="1 2">AU10664</strain>
    </source>
</reference>
<dbReference type="InterPro" id="IPR011990">
    <property type="entry name" value="TPR-like_helical_dom_sf"/>
</dbReference>
<name>A0A193GH66_9BORD</name>